<protein>
    <submittedName>
        <fullName evidence="1">Uncharacterized protein</fullName>
    </submittedName>
</protein>
<gene>
    <name evidence="1" type="ORF">EYF80_035891</name>
</gene>
<name>A0A4Z2GM87_9TELE</name>
<sequence>MALALPPSRQSADWLSKMRRHLPLLPLRRHGSGLRDVFRGRGSRQEAGASHMASRVPVSLQDGVLTAEALTTDS</sequence>
<reference evidence="1 2" key="1">
    <citation type="submission" date="2019-03" db="EMBL/GenBank/DDBJ databases">
        <title>First draft genome of Liparis tanakae, snailfish: a comprehensive survey of snailfish specific genes.</title>
        <authorList>
            <person name="Kim W."/>
            <person name="Song I."/>
            <person name="Jeong J.-H."/>
            <person name="Kim D."/>
            <person name="Kim S."/>
            <person name="Ryu S."/>
            <person name="Song J.Y."/>
            <person name="Lee S.K."/>
        </authorList>
    </citation>
    <scope>NUCLEOTIDE SEQUENCE [LARGE SCALE GENOMIC DNA]</scope>
    <source>
        <tissue evidence="1">Muscle</tissue>
    </source>
</reference>
<accession>A0A4Z2GM87</accession>
<dbReference type="Proteomes" id="UP000314294">
    <property type="component" value="Unassembled WGS sequence"/>
</dbReference>
<dbReference type="EMBL" id="SRLO01000502">
    <property type="protein sequence ID" value="TNN53914.1"/>
    <property type="molecule type" value="Genomic_DNA"/>
</dbReference>
<evidence type="ECO:0000313" key="2">
    <source>
        <dbReference type="Proteomes" id="UP000314294"/>
    </source>
</evidence>
<organism evidence="1 2">
    <name type="scientific">Liparis tanakae</name>
    <name type="common">Tanaka's snailfish</name>
    <dbReference type="NCBI Taxonomy" id="230148"/>
    <lineage>
        <taxon>Eukaryota</taxon>
        <taxon>Metazoa</taxon>
        <taxon>Chordata</taxon>
        <taxon>Craniata</taxon>
        <taxon>Vertebrata</taxon>
        <taxon>Euteleostomi</taxon>
        <taxon>Actinopterygii</taxon>
        <taxon>Neopterygii</taxon>
        <taxon>Teleostei</taxon>
        <taxon>Neoteleostei</taxon>
        <taxon>Acanthomorphata</taxon>
        <taxon>Eupercaria</taxon>
        <taxon>Perciformes</taxon>
        <taxon>Cottioidei</taxon>
        <taxon>Cottales</taxon>
        <taxon>Liparidae</taxon>
        <taxon>Liparis</taxon>
    </lineage>
</organism>
<comment type="caution">
    <text evidence="1">The sequence shown here is derived from an EMBL/GenBank/DDBJ whole genome shotgun (WGS) entry which is preliminary data.</text>
</comment>
<proteinExistence type="predicted"/>
<keyword evidence="2" id="KW-1185">Reference proteome</keyword>
<evidence type="ECO:0000313" key="1">
    <source>
        <dbReference type="EMBL" id="TNN53914.1"/>
    </source>
</evidence>
<dbReference type="AlphaFoldDB" id="A0A4Z2GM87"/>